<evidence type="ECO:0000256" key="2">
    <source>
        <dbReference type="ARBA" id="ARBA00004749"/>
    </source>
</evidence>
<comment type="cofactor">
    <cofactor evidence="1">
        <name>FAD</name>
        <dbReference type="ChEBI" id="CHEBI:57692"/>
    </cofactor>
</comment>
<keyword evidence="5" id="KW-0274">FAD</keyword>
<keyword evidence="7 9" id="KW-0503">Monooxygenase</keyword>
<evidence type="ECO:0000256" key="1">
    <source>
        <dbReference type="ARBA" id="ARBA00001974"/>
    </source>
</evidence>
<evidence type="ECO:0000256" key="7">
    <source>
        <dbReference type="ARBA" id="ARBA00023033"/>
    </source>
</evidence>
<evidence type="ECO:0000313" key="10">
    <source>
        <dbReference type="Proteomes" id="UP001201273"/>
    </source>
</evidence>
<keyword evidence="10" id="KW-1185">Reference proteome</keyword>
<protein>
    <submittedName>
        <fullName evidence="9">FAD-dependent monooxygenase</fullName>
    </submittedName>
</protein>
<evidence type="ECO:0000256" key="4">
    <source>
        <dbReference type="ARBA" id="ARBA00022630"/>
    </source>
</evidence>
<keyword evidence="4" id="KW-0285">Flavoprotein</keyword>
<evidence type="ECO:0000256" key="6">
    <source>
        <dbReference type="ARBA" id="ARBA00023002"/>
    </source>
</evidence>
<dbReference type="EMBL" id="JAIMJA010000020">
    <property type="protein sequence ID" value="MCE2596515.1"/>
    <property type="molecule type" value="Genomic_DNA"/>
</dbReference>
<name>A0ABS8WDF3_9GAMM</name>
<dbReference type="InterPro" id="IPR010971">
    <property type="entry name" value="UbiH/COQ6"/>
</dbReference>
<dbReference type="SUPFAM" id="SSF51905">
    <property type="entry name" value="FAD/NAD(P)-binding domain"/>
    <property type="match status" value="1"/>
</dbReference>
<reference evidence="9 10" key="1">
    <citation type="journal article" date="2022" name="Environ. Microbiol. Rep.">
        <title>Eco-phylogenetic analyses reveal divergent evolution of vitamin B12 metabolism in the marine bacterial family 'Psychromonadaceae'.</title>
        <authorList>
            <person name="Jin X."/>
            <person name="Yang Y."/>
            <person name="Cao H."/>
            <person name="Gao B."/>
            <person name="Zhao Z."/>
        </authorList>
    </citation>
    <scope>NUCLEOTIDE SEQUENCE [LARGE SCALE GENOMIC DNA]</scope>
    <source>
        <strain evidence="9 10">MKS20</strain>
    </source>
</reference>
<dbReference type="Pfam" id="PF01494">
    <property type="entry name" value="FAD_binding_3"/>
    <property type="match status" value="1"/>
</dbReference>
<dbReference type="InterPro" id="IPR051205">
    <property type="entry name" value="UbiH/COQ6_monooxygenase"/>
</dbReference>
<organism evidence="9 10">
    <name type="scientific">Motilimonas cestriensis</name>
    <dbReference type="NCBI Taxonomy" id="2742685"/>
    <lineage>
        <taxon>Bacteria</taxon>
        <taxon>Pseudomonadati</taxon>
        <taxon>Pseudomonadota</taxon>
        <taxon>Gammaproteobacteria</taxon>
        <taxon>Alteromonadales</taxon>
        <taxon>Alteromonadales genera incertae sedis</taxon>
        <taxon>Motilimonas</taxon>
    </lineage>
</organism>
<comment type="caution">
    <text evidence="9">The sequence shown here is derived from an EMBL/GenBank/DDBJ whole genome shotgun (WGS) entry which is preliminary data.</text>
</comment>
<evidence type="ECO:0000259" key="8">
    <source>
        <dbReference type="Pfam" id="PF01494"/>
    </source>
</evidence>
<feature type="domain" description="FAD-binding" evidence="8">
    <location>
        <begin position="5"/>
        <end position="319"/>
    </location>
</feature>
<dbReference type="PANTHER" id="PTHR43876">
    <property type="entry name" value="UBIQUINONE BIOSYNTHESIS MONOOXYGENASE COQ6, MITOCHONDRIAL"/>
    <property type="match status" value="1"/>
</dbReference>
<evidence type="ECO:0000256" key="5">
    <source>
        <dbReference type="ARBA" id="ARBA00022827"/>
    </source>
</evidence>
<dbReference type="PROSITE" id="PS01304">
    <property type="entry name" value="UBIH"/>
    <property type="match status" value="1"/>
</dbReference>
<dbReference type="GO" id="GO:0004497">
    <property type="term" value="F:monooxygenase activity"/>
    <property type="evidence" value="ECO:0007669"/>
    <property type="project" value="UniProtKB-KW"/>
</dbReference>
<dbReference type="PANTHER" id="PTHR43876:SF7">
    <property type="entry name" value="UBIQUINONE BIOSYNTHESIS MONOOXYGENASE COQ6, MITOCHONDRIAL"/>
    <property type="match status" value="1"/>
</dbReference>
<dbReference type="PRINTS" id="PR00420">
    <property type="entry name" value="RNGMNOXGNASE"/>
</dbReference>
<evidence type="ECO:0000313" key="9">
    <source>
        <dbReference type="EMBL" id="MCE2596515.1"/>
    </source>
</evidence>
<accession>A0ABS8WDF3</accession>
<sequence>MQSFDLVIVGGGMVGLTLARALYDAPIKIAVIEGRELEPEFSEIADNRVSAINAASQTVLEKLGVWPNLNISRSQAYEQMQVWDQDSFAQLQFSAQQNRTPNLGHIIENRNLQLALLNTLETQENVRIFCPQRIAQLALGEGEAWITLDNGHALTSKLVVGADGAESWVRKQAAIPLTFRDYQHHALVATIATAECHQNTAWQIFKPEGPLAFLPLFNPHHCSIVWSTSPERASMLMELSDDEFNKQLAMAFDNRLGLCQVLGDRHSVPLRMRYARDFAKHRVALIGDAAHTIHPLAGQGVNLGLMDATALAQEIKKNLALGLDIGQLAQLRGYERWRKSQAMEMIVAMEALKQGFSGQHPLKKLIRDVGLSLVNNAPLVKNTLLKQAMGLAGELPELARL</sequence>
<dbReference type="InterPro" id="IPR002938">
    <property type="entry name" value="FAD-bd"/>
</dbReference>
<dbReference type="NCBIfam" id="TIGR01988">
    <property type="entry name" value="Ubi-OHases"/>
    <property type="match status" value="1"/>
</dbReference>
<proteinExistence type="inferred from homology"/>
<comment type="similarity">
    <text evidence="3">Belongs to the UbiH/COQ6 family.</text>
</comment>
<evidence type="ECO:0000256" key="3">
    <source>
        <dbReference type="ARBA" id="ARBA00005349"/>
    </source>
</evidence>
<gene>
    <name evidence="9" type="ORF">K6Y31_17095</name>
</gene>
<dbReference type="Proteomes" id="UP001201273">
    <property type="component" value="Unassembled WGS sequence"/>
</dbReference>
<keyword evidence="6" id="KW-0560">Oxidoreductase</keyword>
<dbReference type="InterPro" id="IPR036188">
    <property type="entry name" value="FAD/NAD-bd_sf"/>
</dbReference>
<comment type="pathway">
    <text evidence="2">Cofactor biosynthesis; ubiquinone biosynthesis.</text>
</comment>
<dbReference type="InterPro" id="IPR018168">
    <property type="entry name" value="Ubi_Hdrlase_CS"/>
</dbReference>
<dbReference type="Gene3D" id="3.50.50.60">
    <property type="entry name" value="FAD/NAD(P)-binding domain"/>
    <property type="match status" value="2"/>
</dbReference>